<dbReference type="InterPro" id="IPR042197">
    <property type="entry name" value="Apaf_helical"/>
</dbReference>
<evidence type="ECO:0000256" key="1">
    <source>
        <dbReference type="SAM" id="MobiDB-lite"/>
    </source>
</evidence>
<organism evidence="2 3">
    <name type="scientific">Thalictrum thalictroides</name>
    <name type="common">Rue-anemone</name>
    <name type="synonym">Anemone thalictroides</name>
    <dbReference type="NCBI Taxonomy" id="46969"/>
    <lineage>
        <taxon>Eukaryota</taxon>
        <taxon>Viridiplantae</taxon>
        <taxon>Streptophyta</taxon>
        <taxon>Embryophyta</taxon>
        <taxon>Tracheophyta</taxon>
        <taxon>Spermatophyta</taxon>
        <taxon>Magnoliopsida</taxon>
        <taxon>Ranunculales</taxon>
        <taxon>Ranunculaceae</taxon>
        <taxon>Thalictroideae</taxon>
        <taxon>Thalictrum</taxon>
    </lineage>
</organism>
<name>A0A7J6X0I4_THATH</name>
<feature type="non-terminal residue" evidence="2">
    <location>
        <position position="155"/>
    </location>
</feature>
<evidence type="ECO:0000313" key="2">
    <source>
        <dbReference type="EMBL" id="KAF5203256.1"/>
    </source>
</evidence>
<comment type="caution">
    <text evidence="2">The sequence shown here is derived from an EMBL/GenBank/DDBJ whole genome shotgun (WGS) entry which is preliminary data.</text>
</comment>
<dbReference type="Proteomes" id="UP000554482">
    <property type="component" value="Unassembled WGS sequence"/>
</dbReference>
<dbReference type="AlphaFoldDB" id="A0A7J6X0I4"/>
<dbReference type="EMBL" id="JABWDY010007041">
    <property type="protein sequence ID" value="KAF5203256.1"/>
    <property type="molecule type" value="Genomic_DNA"/>
</dbReference>
<reference evidence="2 3" key="1">
    <citation type="submission" date="2020-06" db="EMBL/GenBank/DDBJ databases">
        <title>Transcriptomic and genomic resources for Thalictrum thalictroides and T. hernandezii: Facilitating candidate gene discovery in an emerging model plant lineage.</title>
        <authorList>
            <person name="Arias T."/>
            <person name="Riano-Pachon D.M."/>
            <person name="Di Stilio V.S."/>
        </authorList>
    </citation>
    <scope>NUCLEOTIDE SEQUENCE [LARGE SCALE GENOMIC DNA]</scope>
    <source>
        <strain evidence="3">cv. WT478/WT964</strain>
        <tissue evidence="2">Leaves</tissue>
    </source>
</reference>
<sequence>IYYPDVIEKDYAWSLFKTAYEEVKKFDKNLESMKDKITEKCNGIPFALKTVGKELALQPTQQDDEKGGSQSGDAGQSIVDNINKEDNDDIHKQEIDYDNAEQMEENTGESKQLEDGKAESRPANNNTKSVGANKDTTQDDTSSKEGINDTNKTAA</sequence>
<feature type="compositionally biased region" description="Acidic residues" evidence="1">
    <location>
        <begin position="96"/>
        <end position="107"/>
    </location>
</feature>
<evidence type="ECO:0000313" key="3">
    <source>
        <dbReference type="Proteomes" id="UP000554482"/>
    </source>
</evidence>
<feature type="compositionally biased region" description="Basic and acidic residues" evidence="1">
    <location>
        <begin position="82"/>
        <end position="95"/>
    </location>
</feature>
<keyword evidence="3" id="KW-1185">Reference proteome</keyword>
<dbReference type="GO" id="GO:0043531">
    <property type="term" value="F:ADP binding"/>
    <property type="evidence" value="ECO:0007669"/>
    <property type="project" value="InterPro"/>
</dbReference>
<dbReference type="OrthoDB" id="1930579at2759"/>
<feature type="compositionally biased region" description="Basic and acidic residues" evidence="1">
    <location>
        <begin position="111"/>
        <end position="120"/>
    </location>
</feature>
<proteinExistence type="predicted"/>
<feature type="compositionally biased region" description="Polar residues" evidence="1">
    <location>
        <begin position="71"/>
        <end position="80"/>
    </location>
</feature>
<dbReference type="Gene3D" id="1.10.8.430">
    <property type="entry name" value="Helical domain of apoptotic protease-activating factors"/>
    <property type="match status" value="1"/>
</dbReference>
<gene>
    <name evidence="2" type="ORF">FRX31_007156</name>
</gene>
<feature type="region of interest" description="Disordered" evidence="1">
    <location>
        <begin position="55"/>
        <end position="155"/>
    </location>
</feature>
<accession>A0A7J6X0I4</accession>
<protein>
    <submittedName>
        <fullName evidence="2">Uncharacterized protein</fullName>
    </submittedName>
</protein>